<feature type="compositionally biased region" description="Gly residues" evidence="1">
    <location>
        <begin position="698"/>
        <end position="749"/>
    </location>
</feature>
<keyword evidence="3" id="KW-1185">Reference proteome</keyword>
<accession>A0A835VR88</accession>
<gene>
    <name evidence="2" type="ORF">HXX76_013216</name>
</gene>
<feature type="compositionally biased region" description="Gly residues" evidence="1">
    <location>
        <begin position="427"/>
        <end position="438"/>
    </location>
</feature>
<feature type="region of interest" description="Disordered" evidence="1">
    <location>
        <begin position="266"/>
        <end position="306"/>
    </location>
</feature>
<dbReference type="OrthoDB" id="536918at2759"/>
<name>A0A835VR88_CHLIN</name>
<feature type="compositionally biased region" description="Gly residues" evidence="1">
    <location>
        <begin position="283"/>
        <end position="301"/>
    </location>
</feature>
<evidence type="ECO:0000256" key="1">
    <source>
        <dbReference type="SAM" id="MobiDB-lite"/>
    </source>
</evidence>
<feature type="compositionally biased region" description="Gly residues" evidence="1">
    <location>
        <begin position="815"/>
        <end position="831"/>
    </location>
</feature>
<dbReference type="EMBL" id="JAEHOC010000049">
    <property type="protein sequence ID" value="KAG2426237.1"/>
    <property type="molecule type" value="Genomic_DNA"/>
</dbReference>
<feature type="compositionally biased region" description="Low complexity" evidence="1">
    <location>
        <begin position="805"/>
        <end position="814"/>
    </location>
</feature>
<dbReference type="Proteomes" id="UP000650467">
    <property type="component" value="Unassembled WGS sequence"/>
</dbReference>
<evidence type="ECO:0000313" key="3">
    <source>
        <dbReference type="Proteomes" id="UP000650467"/>
    </source>
</evidence>
<proteinExistence type="predicted"/>
<comment type="caution">
    <text evidence="2">The sequence shown here is derived from an EMBL/GenBank/DDBJ whole genome shotgun (WGS) entry which is preliminary data.</text>
</comment>
<reference evidence="2" key="1">
    <citation type="journal article" date="2020" name="bioRxiv">
        <title>Comparative genomics of Chlamydomonas.</title>
        <authorList>
            <person name="Craig R.J."/>
            <person name="Hasan A.R."/>
            <person name="Ness R.W."/>
            <person name="Keightley P.D."/>
        </authorList>
    </citation>
    <scope>NUCLEOTIDE SEQUENCE</scope>
    <source>
        <strain evidence="2">SAG 7.73</strain>
    </source>
</reference>
<organism evidence="2 3">
    <name type="scientific">Chlamydomonas incerta</name>
    <dbReference type="NCBI Taxonomy" id="51695"/>
    <lineage>
        <taxon>Eukaryota</taxon>
        <taxon>Viridiplantae</taxon>
        <taxon>Chlorophyta</taxon>
        <taxon>core chlorophytes</taxon>
        <taxon>Chlorophyceae</taxon>
        <taxon>CS clade</taxon>
        <taxon>Chlamydomonadales</taxon>
        <taxon>Chlamydomonadaceae</taxon>
        <taxon>Chlamydomonas</taxon>
    </lineage>
</organism>
<feature type="compositionally biased region" description="Low complexity" evidence="1">
    <location>
        <begin position="270"/>
        <end position="282"/>
    </location>
</feature>
<protein>
    <submittedName>
        <fullName evidence="2">Uncharacterized protein</fullName>
    </submittedName>
</protein>
<evidence type="ECO:0000313" key="2">
    <source>
        <dbReference type="EMBL" id="KAG2426237.1"/>
    </source>
</evidence>
<feature type="compositionally biased region" description="Gly residues" evidence="1">
    <location>
        <begin position="794"/>
        <end position="804"/>
    </location>
</feature>
<sequence>MATVLLQHGEPGPDGTPPPRAYFQLIDGKLHLPTIRDYFKLGNVALDGVVYPTDPDGFTFNTFEPNTTSRVTGDAQLMGARQTRILLIRCSESYASDPADPHQAGDRGIKRKVAVNEETLGLWTLPPLEAQPRTLSELSAALKSFLQMDGPGGFGSPSGPGSGPGPWQFKYRYGGEQVPIISDSALAEAFDHFRSQQDDEAANQQCRLYLWPAMGLGPGAGGGGGEEAGGLGAGGHMGSMMAPRDLIRARITGILDAAAAGSSKQLQSHLGTPQLLPPLLEGPGHGPGSLGAAAGGGGGGGPPTPNALAASISNALSGGGDAAAAAIALLHANTQPDGGLNAQAAAALAAAGLGGLLGPPGGNGGELYKTEGGGLGGLGGGPAGYGYGGGGSGDGDDGDEGDPNYTDANNAMSNLLASMARSGADSGLGGGGGMGGPGSIAAATGGPQVKKESKTRHADGRFKNESQHVKKMSDMNRKISELFDGTISDLVEVIDHKKILCRVCSHACTAYSAYHTDCVRKHFLRHHEALLRERGVAAARWRKEYEVSQKVKRQQAAQDHIGMLGPGGLGGGGLGSLAGLQGLGGGPGGLAGLQGLGLLGGLLSGGPGGGGGGDDRGLPPGPLLQLHGLPLMGDLAALGGGGPHGGGGGGPHGGGGNSNNVLLALQLQAQGLSADEQLQLQTGLSGLLAAGAPSGAGLGGGHGGGGHGGGGHGGGGSGGGAGPSSGPGSQGGASEGGAGGGPGGPGSGALSGVPPNVASIAAAAVAAALAPMTRMASGTVTTEMPLPPPPLSSAGGGGGAGGSGPADVLAALGVGPAGAAGGGGGGGGGPGLSRAGSQVSGGLPSMASPPVVTTDMGAPRS</sequence>
<feature type="compositionally biased region" description="Gly residues" evidence="1">
    <location>
        <begin position="638"/>
        <end position="657"/>
    </location>
</feature>
<feature type="region of interest" description="Disordered" evidence="1">
    <location>
        <begin position="635"/>
        <end position="657"/>
    </location>
</feature>
<feature type="region of interest" description="Disordered" evidence="1">
    <location>
        <begin position="387"/>
        <end position="409"/>
    </location>
</feature>
<feature type="region of interest" description="Disordered" evidence="1">
    <location>
        <begin position="427"/>
        <end position="458"/>
    </location>
</feature>
<feature type="compositionally biased region" description="Basic and acidic residues" evidence="1">
    <location>
        <begin position="449"/>
        <end position="458"/>
    </location>
</feature>
<dbReference type="AlphaFoldDB" id="A0A835VR88"/>
<feature type="region of interest" description="Disordered" evidence="1">
    <location>
        <begin position="779"/>
        <end position="861"/>
    </location>
</feature>
<feature type="region of interest" description="Disordered" evidence="1">
    <location>
        <begin position="698"/>
        <end position="750"/>
    </location>
</feature>